<comment type="caution">
    <text evidence="2">The sequence shown here is derived from an EMBL/GenBank/DDBJ whole genome shotgun (WGS) entry which is preliminary data.</text>
</comment>
<sequence length="109" mass="12466">MYLKTYLMIVLFIGVIQAKVYRKIPSVWAREELKELQPRAPFKCYSCLSGSKEACPEKECKQKDPVCLTVTGMGYILQCADMKYYFDAKKDCKDFGCEVAFCTESLCNA</sequence>
<evidence type="ECO:0000256" key="1">
    <source>
        <dbReference type="SAM" id="SignalP"/>
    </source>
</evidence>
<organism evidence="2 3">
    <name type="scientific">Desmophyllum pertusum</name>
    <dbReference type="NCBI Taxonomy" id="174260"/>
    <lineage>
        <taxon>Eukaryota</taxon>
        <taxon>Metazoa</taxon>
        <taxon>Cnidaria</taxon>
        <taxon>Anthozoa</taxon>
        <taxon>Hexacorallia</taxon>
        <taxon>Scleractinia</taxon>
        <taxon>Caryophylliina</taxon>
        <taxon>Caryophylliidae</taxon>
        <taxon>Desmophyllum</taxon>
    </lineage>
</organism>
<dbReference type="AlphaFoldDB" id="A0A9X0CXB4"/>
<protein>
    <submittedName>
        <fullName evidence="2">Uncharacterized protein</fullName>
    </submittedName>
</protein>
<gene>
    <name evidence="2" type="ORF">OS493_018795</name>
</gene>
<dbReference type="Proteomes" id="UP001163046">
    <property type="component" value="Unassembled WGS sequence"/>
</dbReference>
<evidence type="ECO:0000313" key="3">
    <source>
        <dbReference type="Proteomes" id="UP001163046"/>
    </source>
</evidence>
<dbReference type="EMBL" id="MU826360">
    <property type="protein sequence ID" value="KAJ7379001.1"/>
    <property type="molecule type" value="Genomic_DNA"/>
</dbReference>
<name>A0A9X0CXB4_9CNID</name>
<evidence type="ECO:0000313" key="2">
    <source>
        <dbReference type="EMBL" id="KAJ7379001.1"/>
    </source>
</evidence>
<feature type="chain" id="PRO_5040724857" evidence="1">
    <location>
        <begin position="19"/>
        <end position="109"/>
    </location>
</feature>
<keyword evidence="3" id="KW-1185">Reference proteome</keyword>
<reference evidence="2" key="1">
    <citation type="submission" date="2023-01" db="EMBL/GenBank/DDBJ databases">
        <title>Genome assembly of the deep-sea coral Lophelia pertusa.</title>
        <authorList>
            <person name="Herrera S."/>
            <person name="Cordes E."/>
        </authorList>
    </citation>
    <scope>NUCLEOTIDE SEQUENCE</scope>
    <source>
        <strain evidence="2">USNM1676648</strain>
        <tissue evidence="2">Polyp</tissue>
    </source>
</reference>
<feature type="signal peptide" evidence="1">
    <location>
        <begin position="1"/>
        <end position="18"/>
    </location>
</feature>
<keyword evidence="1" id="KW-0732">Signal</keyword>
<proteinExistence type="predicted"/>
<accession>A0A9X0CXB4</accession>